<sequence>MRPGCSTTAVAVNSLDAYAAPREWLLASLRRSGVPMDQVHVFLAGRGYGEGGGDSGVVRRDGDGVRYYAVPHNSIDFSAMVHIVENPLLFGGVRQWFYLHDTAEVGRGFWPNVTHWCDRLPTCALPLTRYYPSSSMGLYDAAFLAARRADIVRLKNARGAPAETWKRRGFGWEDKVIKLCDASGSPPPRRFTRRCYNKTLLRRTCICSSVQPQPQPMLLLGGRRSFSPPFARSGARREHPGARLRGLDAAPGVALRLRRRKKIQGQL</sequence>
<proteinExistence type="predicted"/>
<name>A0A7S3VZF9_EMIHU</name>
<reference evidence="1" key="1">
    <citation type="submission" date="2021-01" db="EMBL/GenBank/DDBJ databases">
        <authorList>
            <person name="Corre E."/>
            <person name="Pelletier E."/>
            <person name="Niang G."/>
            <person name="Scheremetjew M."/>
            <person name="Finn R."/>
            <person name="Kale V."/>
            <person name="Holt S."/>
            <person name="Cochrane G."/>
            <person name="Meng A."/>
            <person name="Brown T."/>
            <person name="Cohen L."/>
        </authorList>
    </citation>
    <scope>NUCLEOTIDE SEQUENCE</scope>
    <source>
        <strain evidence="1">379</strain>
    </source>
</reference>
<organism evidence="1">
    <name type="scientific">Emiliania huxleyi</name>
    <name type="common">Coccolithophore</name>
    <name type="synonym">Pontosphaera huxleyi</name>
    <dbReference type="NCBI Taxonomy" id="2903"/>
    <lineage>
        <taxon>Eukaryota</taxon>
        <taxon>Haptista</taxon>
        <taxon>Haptophyta</taxon>
        <taxon>Prymnesiophyceae</taxon>
        <taxon>Isochrysidales</taxon>
        <taxon>Noelaerhabdaceae</taxon>
        <taxon>Emiliania</taxon>
    </lineage>
</organism>
<gene>
    <name evidence="1" type="ORF">EHUX00137_LOCUS3735</name>
</gene>
<dbReference type="AlphaFoldDB" id="A0A7S3VZF9"/>
<evidence type="ECO:0000313" key="1">
    <source>
        <dbReference type="EMBL" id="CAE0527118.1"/>
    </source>
</evidence>
<dbReference type="EMBL" id="HBIR01005400">
    <property type="protein sequence ID" value="CAE0527118.1"/>
    <property type="molecule type" value="Transcribed_RNA"/>
</dbReference>
<protein>
    <submittedName>
        <fullName evidence="1">Uncharacterized protein</fullName>
    </submittedName>
</protein>
<accession>A0A7S3VZF9</accession>